<dbReference type="InterPro" id="IPR050465">
    <property type="entry name" value="UPF0194_transport"/>
</dbReference>
<proteinExistence type="inferred from homology"/>
<dbReference type="PANTHER" id="PTHR32347:SF29">
    <property type="entry name" value="UPF0194 MEMBRANE PROTEIN YBHG"/>
    <property type="match status" value="1"/>
</dbReference>
<reference evidence="9 10" key="1">
    <citation type="journal article" date="2023" name="Antonie Van Leeuwenhoek">
        <title>Mesoterricola silvestris gen. nov., sp. nov., Mesoterricola sediminis sp. nov., Geothrix oryzae sp. nov., Geothrix edaphica sp. nov., Geothrix rubra sp. nov., and Geothrix limicola sp. nov., six novel members of Acidobacteriota isolated from soils.</title>
        <authorList>
            <person name="Itoh H."/>
            <person name="Sugisawa Y."/>
            <person name="Mise K."/>
            <person name="Xu Z."/>
            <person name="Kuniyasu M."/>
            <person name="Ushijima N."/>
            <person name="Kawano K."/>
            <person name="Kobayashi E."/>
            <person name="Shiratori Y."/>
            <person name="Masuda Y."/>
            <person name="Senoo K."/>
        </authorList>
    </citation>
    <scope>NUCLEOTIDE SEQUENCE [LARGE SCALE GENOMIC DNA]</scope>
    <source>
        <strain evidence="9 10">Red804</strain>
    </source>
</reference>
<dbReference type="PANTHER" id="PTHR32347">
    <property type="entry name" value="EFFLUX SYSTEM COMPONENT YKNX-RELATED"/>
    <property type="match status" value="1"/>
</dbReference>
<dbReference type="Gene3D" id="2.40.30.170">
    <property type="match status" value="1"/>
</dbReference>
<evidence type="ECO:0000256" key="4">
    <source>
        <dbReference type="ARBA" id="ARBA00022764"/>
    </source>
</evidence>
<dbReference type="InterPro" id="IPR059052">
    <property type="entry name" value="HH_YbhG-like"/>
</dbReference>
<dbReference type="Pfam" id="PF25954">
    <property type="entry name" value="Beta-barrel_RND_2"/>
    <property type="match status" value="1"/>
</dbReference>
<comment type="subcellular location">
    <subcellularLocation>
        <location evidence="1">Periplasm</location>
    </subcellularLocation>
</comment>
<dbReference type="Pfam" id="PF25881">
    <property type="entry name" value="HH_YBHG"/>
    <property type="match status" value="1"/>
</dbReference>
<comment type="similarity">
    <text evidence="2">Belongs to the UPF0194 family.</text>
</comment>
<protein>
    <submittedName>
        <fullName evidence="9">Hemolysin secretion protein D</fullName>
    </submittedName>
</protein>
<dbReference type="InterPro" id="IPR058792">
    <property type="entry name" value="Beta-barrel_RND_2"/>
</dbReference>
<feature type="domain" description="CusB-like beta-barrel" evidence="8">
    <location>
        <begin position="249"/>
        <end position="334"/>
    </location>
</feature>
<feature type="coiled-coil region" evidence="6">
    <location>
        <begin position="116"/>
        <end position="210"/>
    </location>
</feature>
<accession>A0ABQ5QD35</accession>
<evidence type="ECO:0000256" key="3">
    <source>
        <dbReference type="ARBA" id="ARBA00022729"/>
    </source>
</evidence>
<dbReference type="SUPFAM" id="SSF111369">
    <property type="entry name" value="HlyD-like secretion proteins"/>
    <property type="match status" value="2"/>
</dbReference>
<feature type="domain" description="YbhG-like alpha-helical hairpin" evidence="7">
    <location>
        <begin position="84"/>
        <end position="211"/>
    </location>
</feature>
<sequence length="339" mass="37095">MRPHPASQPSHRVSACIRAWPLPLLAGALLLATACRTQPGNRLRLSGNIEVIQVEVSFRVPGKVLERPVDEGQSVKAGQLLARLDAKDLEQQAAMRAADSATAKAALDAMLAGSRQEEIEASKAALEQASADLRRLEPDEARLRDLYQKGILSVRDYEASRAALESARGKVRQADQQYTLVKKGPRKEDIDQARARFEQAQQALALAQTQLGFATLTAPSDGVILSKNIEPMEYVAPGTAVVTLADLGQVWLRAFIEEPDLGRVKLGQKAFISTDTFPGKRYEGRVAFVASEAEFTPKTVQTRKERTKLVYRIRIDIPNPSQELKPGMPAVAEIALDGR</sequence>
<comment type="caution">
    <text evidence="9">The sequence shown here is derived from an EMBL/GenBank/DDBJ whole genome shotgun (WGS) entry which is preliminary data.</text>
</comment>
<dbReference type="PROSITE" id="PS51257">
    <property type="entry name" value="PROKAR_LIPOPROTEIN"/>
    <property type="match status" value="1"/>
</dbReference>
<evidence type="ECO:0000256" key="6">
    <source>
        <dbReference type="SAM" id="Coils"/>
    </source>
</evidence>
<keyword evidence="3" id="KW-0732">Signal</keyword>
<evidence type="ECO:0000256" key="1">
    <source>
        <dbReference type="ARBA" id="ARBA00004418"/>
    </source>
</evidence>
<dbReference type="Gene3D" id="1.10.287.470">
    <property type="entry name" value="Helix hairpin bin"/>
    <property type="match status" value="1"/>
</dbReference>
<dbReference type="RefSeq" id="WP_285571149.1">
    <property type="nucleotide sequence ID" value="NZ_BSDE01000001.1"/>
</dbReference>
<gene>
    <name evidence="9" type="primary">ybhG</name>
    <name evidence="9" type="ORF">GETHLI_09850</name>
</gene>
<dbReference type="Proteomes" id="UP001165069">
    <property type="component" value="Unassembled WGS sequence"/>
</dbReference>
<keyword evidence="4" id="KW-0574">Periplasm</keyword>
<evidence type="ECO:0000259" key="8">
    <source>
        <dbReference type="Pfam" id="PF25954"/>
    </source>
</evidence>
<dbReference type="EMBL" id="BSDE01000001">
    <property type="protein sequence ID" value="GLH72483.1"/>
    <property type="molecule type" value="Genomic_DNA"/>
</dbReference>
<evidence type="ECO:0000313" key="9">
    <source>
        <dbReference type="EMBL" id="GLH72483.1"/>
    </source>
</evidence>
<evidence type="ECO:0000256" key="2">
    <source>
        <dbReference type="ARBA" id="ARBA00010602"/>
    </source>
</evidence>
<keyword evidence="5 6" id="KW-0175">Coiled coil</keyword>
<keyword evidence="10" id="KW-1185">Reference proteome</keyword>
<name>A0ABQ5QD35_9BACT</name>
<dbReference type="Gene3D" id="2.40.50.100">
    <property type="match status" value="1"/>
</dbReference>
<evidence type="ECO:0000259" key="7">
    <source>
        <dbReference type="Pfam" id="PF25881"/>
    </source>
</evidence>
<organism evidence="9 10">
    <name type="scientific">Geothrix limicola</name>
    <dbReference type="NCBI Taxonomy" id="2927978"/>
    <lineage>
        <taxon>Bacteria</taxon>
        <taxon>Pseudomonadati</taxon>
        <taxon>Acidobacteriota</taxon>
        <taxon>Holophagae</taxon>
        <taxon>Holophagales</taxon>
        <taxon>Holophagaceae</taxon>
        <taxon>Geothrix</taxon>
    </lineage>
</organism>
<evidence type="ECO:0000313" key="10">
    <source>
        <dbReference type="Proteomes" id="UP001165069"/>
    </source>
</evidence>
<evidence type="ECO:0000256" key="5">
    <source>
        <dbReference type="ARBA" id="ARBA00023054"/>
    </source>
</evidence>